<proteinExistence type="predicted"/>
<organism evidence="2 3">
    <name type="scientific">Bacillus songklensis</name>
    <dbReference type="NCBI Taxonomy" id="1069116"/>
    <lineage>
        <taxon>Bacteria</taxon>
        <taxon>Bacillati</taxon>
        <taxon>Bacillota</taxon>
        <taxon>Bacilli</taxon>
        <taxon>Bacillales</taxon>
        <taxon>Bacillaceae</taxon>
        <taxon>Bacillus</taxon>
    </lineage>
</organism>
<dbReference type="Pfam" id="PF00583">
    <property type="entry name" value="Acetyltransf_1"/>
    <property type="match status" value="1"/>
</dbReference>
<feature type="domain" description="N-acetyltransferase" evidence="1">
    <location>
        <begin position="1"/>
        <end position="164"/>
    </location>
</feature>
<sequence length="164" mass="18733">MIREILVSDAEKFLALNKKLDIETKYMLYEEDERNITVEEQAKIIESFLNASNSTILVAEQEGKLVGHIAVVGGKFNRIKHRAHIVVGILQDYCNQGIGTQLFQKMEDWAKCHHLKRLELTVMTHNDRAVSLYKKVGFEIEGIRKCSLIVDGQPIDEYSMGKVL</sequence>
<name>A0ABV8AXV8_9BACI</name>
<dbReference type="EMBL" id="JBHRZT010000011">
    <property type="protein sequence ID" value="MFC3882382.1"/>
    <property type="molecule type" value="Genomic_DNA"/>
</dbReference>
<dbReference type="RefSeq" id="WP_377911809.1">
    <property type="nucleotide sequence ID" value="NZ_JBHRZT010000011.1"/>
</dbReference>
<gene>
    <name evidence="2" type="ORF">ACFOU2_02095</name>
</gene>
<dbReference type="GO" id="GO:0016746">
    <property type="term" value="F:acyltransferase activity"/>
    <property type="evidence" value="ECO:0007669"/>
    <property type="project" value="UniProtKB-KW"/>
</dbReference>
<dbReference type="InterPro" id="IPR000182">
    <property type="entry name" value="GNAT_dom"/>
</dbReference>
<evidence type="ECO:0000259" key="1">
    <source>
        <dbReference type="PROSITE" id="PS51186"/>
    </source>
</evidence>
<comment type="caution">
    <text evidence="2">The sequence shown here is derived from an EMBL/GenBank/DDBJ whole genome shotgun (WGS) entry which is preliminary data.</text>
</comment>
<dbReference type="CDD" id="cd04301">
    <property type="entry name" value="NAT_SF"/>
    <property type="match status" value="1"/>
</dbReference>
<dbReference type="Gene3D" id="3.40.630.30">
    <property type="match status" value="1"/>
</dbReference>
<dbReference type="PANTHER" id="PTHR43415">
    <property type="entry name" value="SPERMIDINE N(1)-ACETYLTRANSFERASE"/>
    <property type="match status" value="1"/>
</dbReference>
<keyword evidence="2" id="KW-0808">Transferase</keyword>
<keyword evidence="3" id="KW-1185">Reference proteome</keyword>
<evidence type="ECO:0000313" key="2">
    <source>
        <dbReference type="EMBL" id="MFC3882382.1"/>
    </source>
</evidence>
<dbReference type="Proteomes" id="UP001595752">
    <property type="component" value="Unassembled WGS sequence"/>
</dbReference>
<dbReference type="PANTHER" id="PTHR43415:SF3">
    <property type="entry name" value="GNAT-FAMILY ACETYLTRANSFERASE"/>
    <property type="match status" value="1"/>
</dbReference>
<keyword evidence="2" id="KW-0012">Acyltransferase</keyword>
<reference evidence="3" key="1">
    <citation type="journal article" date="2019" name="Int. J. Syst. Evol. Microbiol.">
        <title>The Global Catalogue of Microorganisms (GCM) 10K type strain sequencing project: providing services to taxonomists for standard genome sequencing and annotation.</title>
        <authorList>
            <consortium name="The Broad Institute Genomics Platform"/>
            <consortium name="The Broad Institute Genome Sequencing Center for Infectious Disease"/>
            <person name="Wu L."/>
            <person name="Ma J."/>
        </authorList>
    </citation>
    <scope>NUCLEOTIDE SEQUENCE [LARGE SCALE GENOMIC DNA]</scope>
    <source>
        <strain evidence="3">CCUG 61889</strain>
    </source>
</reference>
<protein>
    <submittedName>
        <fullName evidence="2">GNAT family N-acetyltransferase</fullName>
        <ecNumber evidence="2">2.3.-.-</ecNumber>
    </submittedName>
</protein>
<accession>A0ABV8AXV8</accession>
<evidence type="ECO:0000313" key="3">
    <source>
        <dbReference type="Proteomes" id="UP001595752"/>
    </source>
</evidence>
<dbReference type="InterPro" id="IPR016181">
    <property type="entry name" value="Acyl_CoA_acyltransferase"/>
</dbReference>
<dbReference type="PROSITE" id="PS51186">
    <property type="entry name" value="GNAT"/>
    <property type="match status" value="1"/>
</dbReference>
<dbReference type="SUPFAM" id="SSF55729">
    <property type="entry name" value="Acyl-CoA N-acyltransferases (Nat)"/>
    <property type="match status" value="1"/>
</dbReference>
<dbReference type="EC" id="2.3.-.-" evidence="2"/>